<organism evidence="2 3">
    <name type="scientific">Orchesella cincta</name>
    <name type="common">Springtail</name>
    <name type="synonym">Podura cincta</name>
    <dbReference type="NCBI Taxonomy" id="48709"/>
    <lineage>
        <taxon>Eukaryota</taxon>
        <taxon>Metazoa</taxon>
        <taxon>Ecdysozoa</taxon>
        <taxon>Arthropoda</taxon>
        <taxon>Hexapoda</taxon>
        <taxon>Collembola</taxon>
        <taxon>Entomobryomorpha</taxon>
        <taxon>Entomobryoidea</taxon>
        <taxon>Orchesellidae</taxon>
        <taxon>Orchesellinae</taxon>
        <taxon>Orchesella</taxon>
    </lineage>
</organism>
<dbReference type="EMBL" id="LJIJ01000146">
    <property type="protein sequence ID" value="ODN01591.1"/>
    <property type="molecule type" value="Genomic_DNA"/>
</dbReference>
<dbReference type="AlphaFoldDB" id="A0A1D2N8M4"/>
<dbReference type="Proteomes" id="UP000094527">
    <property type="component" value="Unassembled WGS sequence"/>
</dbReference>
<feature type="transmembrane region" description="Helical" evidence="1">
    <location>
        <begin position="180"/>
        <end position="201"/>
    </location>
</feature>
<feature type="transmembrane region" description="Helical" evidence="1">
    <location>
        <begin position="109"/>
        <end position="128"/>
    </location>
</feature>
<evidence type="ECO:0000256" key="1">
    <source>
        <dbReference type="SAM" id="Phobius"/>
    </source>
</evidence>
<name>A0A1D2N8M4_ORCCI</name>
<gene>
    <name evidence="2" type="ORF">Ocin01_05109</name>
</gene>
<evidence type="ECO:0000313" key="3">
    <source>
        <dbReference type="Proteomes" id="UP000094527"/>
    </source>
</evidence>
<proteinExistence type="predicted"/>
<protein>
    <submittedName>
        <fullName evidence="2">Uncharacterized protein</fullName>
    </submittedName>
</protein>
<sequence length="459" mass="53602">MCLLQNYFLFQSYETFRLCDINDLSRLGLILTTILNAAKSCTEYQASKSDYEAVLHFLSYFKSKGQHPIKIESQGMLTINGMLNMLAHIANISLRVYTFSYFLQTSVSLSLTCLCLVFGLNLMLVRLFPQHLLEIHQNAPYGISTSPSYWTDRVTDIFVNVSTRYNKFTHNKILYTRIPLILVQLLHFFIPITVCFTIAWLSENHLDKLLHSVVVKQSVNSTNLRAYLDECPELNEWYGSNELYSKLGAFVFPMFQSLDNRFSSYNDVFNVIHLIWLLFYAQILTALLYSFSLNGRLCKAQDYELYENFPVIVSYGFYSSMFDQLLKLKMPEKLQASRKLMVLTLLHPHEFYSYTNLCFFGRKQLSEESVNSQMDKLVDPKRLQKSPQEVENDLKSCRNEKHVLLAQFNALENSLISEPDRALFLIFRSYFDRKMYATQSITIERVFELMGFQKRKNLV</sequence>
<accession>A0A1D2N8M4</accession>
<reference evidence="2 3" key="1">
    <citation type="journal article" date="2016" name="Genome Biol. Evol.">
        <title>Gene Family Evolution Reflects Adaptation to Soil Environmental Stressors in the Genome of the Collembolan Orchesella cincta.</title>
        <authorList>
            <person name="Faddeeva-Vakhrusheva A."/>
            <person name="Derks M.F."/>
            <person name="Anvar S.Y."/>
            <person name="Agamennone V."/>
            <person name="Suring W."/>
            <person name="Smit S."/>
            <person name="van Straalen N.M."/>
            <person name="Roelofs D."/>
        </authorList>
    </citation>
    <scope>NUCLEOTIDE SEQUENCE [LARGE SCALE GENOMIC DNA]</scope>
    <source>
        <tissue evidence="2">Mixed pool</tissue>
    </source>
</reference>
<keyword evidence="1" id="KW-0472">Membrane</keyword>
<feature type="transmembrane region" description="Helical" evidence="1">
    <location>
        <begin position="271"/>
        <end position="291"/>
    </location>
</feature>
<keyword evidence="3" id="KW-1185">Reference proteome</keyword>
<comment type="caution">
    <text evidence="2">The sequence shown here is derived from an EMBL/GenBank/DDBJ whole genome shotgun (WGS) entry which is preliminary data.</text>
</comment>
<keyword evidence="1" id="KW-0812">Transmembrane</keyword>
<keyword evidence="1" id="KW-1133">Transmembrane helix</keyword>
<evidence type="ECO:0000313" key="2">
    <source>
        <dbReference type="EMBL" id="ODN01591.1"/>
    </source>
</evidence>